<keyword evidence="1" id="KW-1133">Transmembrane helix</keyword>
<evidence type="ECO:0000256" key="1">
    <source>
        <dbReference type="SAM" id="Phobius"/>
    </source>
</evidence>
<feature type="domain" description="Niemann-Pick C1 N-terminal" evidence="2">
    <location>
        <begin position="3"/>
        <end position="122"/>
    </location>
</feature>
<dbReference type="Proteomes" id="UP001158576">
    <property type="component" value="Chromosome PAR"/>
</dbReference>
<dbReference type="EMBL" id="OU015568">
    <property type="protein sequence ID" value="CAG5080499.1"/>
    <property type="molecule type" value="Genomic_DNA"/>
</dbReference>
<feature type="transmembrane region" description="Helical" evidence="1">
    <location>
        <begin position="125"/>
        <end position="142"/>
    </location>
</feature>
<gene>
    <name evidence="3" type="ORF">OKIOD_LOCUS1175</name>
</gene>
<organism evidence="3 4">
    <name type="scientific">Oikopleura dioica</name>
    <name type="common">Tunicate</name>
    <dbReference type="NCBI Taxonomy" id="34765"/>
    <lineage>
        <taxon>Eukaryota</taxon>
        <taxon>Metazoa</taxon>
        <taxon>Chordata</taxon>
        <taxon>Tunicata</taxon>
        <taxon>Appendicularia</taxon>
        <taxon>Copelata</taxon>
        <taxon>Oikopleuridae</taxon>
        <taxon>Oikopleura</taxon>
    </lineage>
</organism>
<accession>A0ABN7RPZ7</accession>
<evidence type="ECO:0000313" key="3">
    <source>
        <dbReference type="EMBL" id="CAG5080499.1"/>
    </source>
</evidence>
<name>A0ABN7RPZ7_OIKDI</name>
<reference evidence="3 4" key="1">
    <citation type="submission" date="2021-04" db="EMBL/GenBank/DDBJ databases">
        <authorList>
            <person name="Bliznina A."/>
        </authorList>
    </citation>
    <scope>NUCLEOTIDE SEQUENCE [LARGE SCALE GENOMIC DNA]</scope>
</reference>
<protein>
    <submittedName>
        <fullName evidence="3">Oidioi.mRNA.OKI2018_I69.PAR.g9617.t1.cds</fullName>
    </submittedName>
</protein>
<keyword evidence="1" id="KW-0472">Membrane</keyword>
<evidence type="ECO:0000313" key="4">
    <source>
        <dbReference type="Proteomes" id="UP001158576"/>
    </source>
</evidence>
<proteinExistence type="predicted"/>
<dbReference type="InterPro" id="IPR032190">
    <property type="entry name" value="NPC1_N"/>
</dbReference>
<keyword evidence="1" id="KW-0812">Transmembrane</keyword>
<keyword evidence="4" id="KW-1185">Reference proteome</keyword>
<sequence>MCDGLVGDDCNVETWLNFQGSTNNGFSPLTYNYITVEMGAKSGKELDFENRWKKPRGLEPLPESDVPNGAIPKTYETFQCENVYTDPYSGVSGTCSCQDCEAVCPGLYEYPEPEPKPTIGSMDKWAFVGMMVGILLVVFVVTF</sequence>
<dbReference type="Pfam" id="PF16414">
    <property type="entry name" value="NPC1_N"/>
    <property type="match status" value="1"/>
</dbReference>
<evidence type="ECO:0000259" key="2">
    <source>
        <dbReference type="Pfam" id="PF16414"/>
    </source>
</evidence>